<dbReference type="PhylomeDB" id="E9HT50"/>
<dbReference type="AlphaFoldDB" id="E9HT50"/>
<dbReference type="KEGG" id="dpx:DAPPUDRAFT_265254"/>
<organism evidence="1 2">
    <name type="scientific">Daphnia pulex</name>
    <name type="common">Water flea</name>
    <dbReference type="NCBI Taxonomy" id="6669"/>
    <lineage>
        <taxon>Eukaryota</taxon>
        <taxon>Metazoa</taxon>
        <taxon>Ecdysozoa</taxon>
        <taxon>Arthropoda</taxon>
        <taxon>Crustacea</taxon>
        <taxon>Branchiopoda</taxon>
        <taxon>Diplostraca</taxon>
        <taxon>Cladocera</taxon>
        <taxon>Anomopoda</taxon>
        <taxon>Daphniidae</taxon>
        <taxon>Daphnia</taxon>
    </lineage>
</organism>
<dbReference type="InParanoid" id="E9HT50"/>
<protein>
    <submittedName>
        <fullName evidence="1">Uncharacterized protein</fullName>
    </submittedName>
</protein>
<dbReference type="HOGENOM" id="CLU_2485587_0_0_1"/>
<name>E9HT50_DAPPU</name>
<accession>E9HT50</accession>
<dbReference type="Proteomes" id="UP000000305">
    <property type="component" value="Unassembled WGS sequence"/>
</dbReference>
<keyword evidence="2" id="KW-1185">Reference proteome</keyword>
<reference evidence="1 2" key="1">
    <citation type="journal article" date="2011" name="Science">
        <title>The ecoresponsive genome of Daphnia pulex.</title>
        <authorList>
            <person name="Colbourne J.K."/>
            <person name="Pfrender M.E."/>
            <person name="Gilbert D."/>
            <person name="Thomas W.K."/>
            <person name="Tucker A."/>
            <person name="Oakley T.H."/>
            <person name="Tokishita S."/>
            <person name="Aerts A."/>
            <person name="Arnold G.J."/>
            <person name="Basu M.K."/>
            <person name="Bauer D.J."/>
            <person name="Caceres C.E."/>
            <person name="Carmel L."/>
            <person name="Casola C."/>
            <person name="Choi J.H."/>
            <person name="Detter J.C."/>
            <person name="Dong Q."/>
            <person name="Dusheyko S."/>
            <person name="Eads B.D."/>
            <person name="Frohlich T."/>
            <person name="Geiler-Samerotte K.A."/>
            <person name="Gerlach D."/>
            <person name="Hatcher P."/>
            <person name="Jogdeo S."/>
            <person name="Krijgsveld J."/>
            <person name="Kriventseva E.V."/>
            <person name="Kultz D."/>
            <person name="Laforsch C."/>
            <person name="Lindquist E."/>
            <person name="Lopez J."/>
            <person name="Manak J.R."/>
            <person name="Muller J."/>
            <person name="Pangilinan J."/>
            <person name="Patwardhan R.P."/>
            <person name="Pitluck S."/>
            <person name="Pritham E.J."/>
            <person name="Rechtsteiner A."/>
            <person name="Rho M."/>
            <person name="Rogozin I.B."/>
            <person name="Sakarya O."/>
            <person name="Salamov A."/>
            <person name="Schaack S."/>
            <person name="Shapiro H."/>
            <person name="Shiga Y."/>
            <person name="Skalitzky C."/>
            <person name="Smith Z."/>
            <person name="Souvorov A."/>
            <person name="Sung W."/>
            <person name="Tang Z."/>
            <person name="Tsuchiya D."/>
            <person name="Tu H."/>
            <person name="Vos H."/>
            <person name="Wang M."/>
            <person name="Wolf Y.I."/>
            <person name="Yamagata H."/>
            <person name="Yamada T."/>
            <person name="Ye Y."/>
            <person name="Shaw J.R."/>
            <person name="Andrews J."/>
            <person name="Crease T.J."/>
            <person name="Tang H."/>
            <person name="Lucas S.M."/>
            <person name="Robertson H.M."/>
            <person name="Bork P."/>
            <person name="Koonin E.V."/>
            <person name="Zdobnov E.M."/>
            <person name="Grigoriev I.V."/>
            <person name="Lynch M."/>
            <person name="Boore J.L."/>
        </authorList>
    </citation>
    <scope>NUCLEOTIDE SEQUENCE [LARGE SCALE GENOMIC DNA]</scope>
</reference>
<proteinExistence type="predicted"/>
<evidence type="ECO:0000313" key="2">
    <source>
        <dbReference type="Proteomes" id="UP000000305"/>
    </source>
</evidence>
<dbReference type="EMBL" id="GL732764">
    <property type="protein sequence ID" value="EFX65081.1"/>
    <property type="molecule type" value="Genomic_DNA"/>
</dbReference>
<gene>
    <name evidence="1" type="ORF">DAPPUDRAFT_265254</name>
</gene>
<sequence>MLCRLLFVIRNVIAKTIVLEKEAIRDLAANVKDIDDDVSAVGLPNKQLYWVLVDEHFFESKAEIPTKPKLVGLIHLTKKAFKSQNYT</sequence>
<evidence type="ECO:0000313" key="1">
    <source>
        <dbReference type="EMBL" id="EFX65081.1"/>
    </source>
</evidence>